<evidence type="ECO:0000313" key="3">
    <source>
        <dbReference type="Proteomes" id="UP000031876"/>
    </source>
</evidence>
<evidence type="ECO:0000313" key="4">
    <source>
        <dbReference type="Proteomes" id="UP000501107"/>
    </source>
</evidence>
<accession>A0A0B5NMI2</accession>
<dbReference type="Pfam" id="PF13107">
    <property type="entry name" value="DUF3964"/>
    <property type="match status" value="1"/>
</dbReference>
<dbReference type="InterPro" id="IPR025082">
    <property type="entry name" value="DUF3964"/>
</dbReference>
<gene>
    <name evidence="1" type="ORF">BF38_2877</name>
    <name evidence="2" type="ORF">FOC89_22055</name>
</gene>
<sequence length="112" mass="13564">MTTRQERILQLPFFENKRELAEQVLKMEREEHIYLPDQFEIKQVPPYSFGEKQSIIGRIHEFYFVSVGSEGEWKYQLFKDEMKCREFFITLTGITDQQIAFWFNNIELLKSS</sequence>
<dbReference type="EMBL" id="CP009335">
    <property type="protein sequence ID" value="AJG74552.1"/>
    <property type="molecule type" value="Genomic_DNA"/>
</dbReference>
<reference evidence="1 3" key="1">
    <citation type="journal article" date="2015" name="Genome Announc.">
        <title>Complete genome sequences for 35 biothreat assay-relevant bacillus species.</title>
        <authorList>
            <person name="Johnson S.L."/>
            <person name="Daligault H.E."/>
            <person name="Davenport K.W."/>
            <person name="Jaissle J."/>
            <person name="Frey K.G."/>
            <person name="Ladner J.T."/>
            <person name="Broomall S.M."/>
            <person name="Bishop-Lilly K.A."/>
            <person name="Bruce D.C."/>
            <person name="Gibbons H.S."/>
            <person name="Coyne S.R."/>
            <person name="Lo C.C."/>
            <person name="Meincke L."/>
            <person name="Munk A.C."/>
            <person name="Koroleva G.I."/>
            <person name="Rosenzweig C.N."/>
            <person name="Palacios G.F."/>
            <person name="Redden C.L."/>
            <person name="Minogue T.D."/>
            <person name="Chain P.S."/>
        </authorList>
    </citation>
    <scope>NUCLEOTIDE SEQUENCE [LARGE SCALE GENOMIC DNA]</scope>
    <source>
        <strain evidence="1 3">HD1011</strain>
    </source>
</reference>
<dbReference type="AlphaFoldDB" id="A0A0B5NMI2"/>
<name>A0A0B5NMI2_BACTU</name>
<proteinExistence type="predicted"/>
<dbReference type="Proteomes" id="UP000031876">
    <property type="component" value="Chromosome"/>
</dbReference>
<organism evidence="2 4">
    <name type="scientific">Bacillus thuringiensis</name>
    <dbReference type="NCBI Taxonomy" id="1428"/>
    <lineage>
        <taxon>Bacteria</taxon>
        <taxon>Bacillati</taxon>
        <taxon>Bacillota</taxon>
        <taxon>Bacilli</taxon>
        <taxon>Bacillales</taxon>
        <taxon>Bacillaceae</taxon>
        <taxon>Bacillus</taxon>
        <taxon>Bacillus cereus group</taxon>
    </lineage>
</organism>
<evidence type="ECO:0000313" key="2">
    <source>
        <dbReference type="EMBL" id="QKH26514.1"/>
    </source>
</evidence>
<dbReference type="KEGG" id="btw:BF38_2877"/>
<protein>
    <submittedName>
        <fullName evidence="2">DUF3964 family protein</fullName>
    </submittedName>
</protein>
<dbReference type="Proteomes" id="UP000501107">
    <property type="component" value="Chromosome"/>
</dbReference>
<dbReference type="EMBL" id="CP053980">
    <property type="protein sequence ID" value="QKH26514.1"/>
    <property type="molecule type" value="Genomic_DNA"/>
</dbReference>
<evidence type="ECO:0000313" key="1">
    <source>
        <dbReference type="EMBL" id="AJG74552.1"/>
    </source>
</evidence>
<dbReference type="RefSeq" id="WP_000213337.1">
    <property type="nucleotide sequence ID" value="NZ_CP009335.1"/>
</dbReference>
<reference evidence="2 4" key="2">
    <citation type="submission" date="2020-05" db="EMBL/GenBank/DDBJ databases">
        <title>FDA dAtabase for Regulatory Grade micrObial Sequences (FDA-ARGOS): Supporting development and validation of Infectious Disease Dx tests.</title>
        <authorList>
            <person name="Nelson B."/>
            <person name="Plummer A."/>
            <person name="Tallon L."/>
            <person name="Sadzewicz L."/>
            <person name="Zhao X."/>
            <person name="Vavikolanu K."/>
            <person name="Mehta A."/>
            <person name="Aluvathingal J."/>
            <person name="Nadendla S."/>
            <person name="Myers T."/>
            <person name="Yan Y."/>
            <person name="Sichtig H."/>
        </authorList>
    </citation>
    <scope>NUCLEOTIDE SEQUENCE [LARGE SCALE GENOMIC DNA]</scope>
    <source>
        <strain evidence="2 4">FDAARGOS_795</strain>
    </source>
</reference>